<dbReference type="PANTHER" id="PTHR47353">
    <property type="entry name" value="THIOREDOXIN-LIKE PROTEIN HCF164, CHLOROPLASTIC"/>
    <property type="match status" value="1"/>
</dbReference>
<dbReference type="KEGG" id="blag:BLTE_10170"/>
<feature type="domain" description="Thioredoxin" evidence="1">
    <location>
        <begin position="9"/>
        <end position="145"/>
    </location>
</feature>
<dbReference type="InterPro" id="IPR036249">
    <property type="entry name" value="Thioredoxin-like_sf"/>
</dbReference>
<evidence type="ECO:0000313" key="3">
    <source>
        <dbReference type="Proteomes" id="UP000266934"/>
    </source>
</evidence>
<dbReference type="InterPro" id="IPR013766">
    <property type="entry name" value="Thioredoxin_domain"/>
</dbReference>
<dbReference type="PANTHER" id="PTHR47353:SF1">
    <property type="entry name" value="THIOREDOXIN-LIKE PROTEIN HCF164, CHLOROPLASTIC"/>
    <property type="match status" value="1"/>
</dbReference>
<dbReference type="EMBL" id="AP018907">
    <property type="protein sequence ID" value="BBF92332.1"/>
    <property type="molecule type" value="Genomic_DNA"/>
</dbReference>
<dbReference type="AlphaFoldDB" id="A0A348FYE9"/>
<organism evidence="2 3">
    <name type="scientific">Blastochloris tepida</name>
    <dbReference type="NCBI Taxonomy" id="2233851"/>
    <lineage>
        <taxon>Bacteria</taxon>
        <taxon>Pseudomonadati</taxon>
        <taxon>Pseudomonadota</taxon>
        <taxon>Alphaproteobacteria</taxon>
        <taxon>Hyphomicrobiales</taxon>
        <taxon>Blastochloridaceae</taxon>
        <taxon>Blastochloris</taxon>
    </lineage>
</organism>
<accession>A0A348FYE9</accession>
<dbReference type="Pfam" id="PF00085">
    <property type="entry name" value="Thioredoxin"/>
    <property type="match status" value="1"/>
</dbReference>
<sequence>MTVKQSSKPRLLAAAAGVIVLTIAGVVAVGMLSGREEPQIATDNDPVASARQNGKPTVVEFGSNGCVSCREMKPILQALARDYGDRLNVVDVDLFSISGRRFISKYRIQMMPTQVFYDAGGVERSRNLGPISAEQILQRLGVASSGTGSDRQ</sequence>
<dbReference type="CDD" id="cd02947">
    <property type="entry name" value="TRX_family"/>
    <property type="match status" value="1"/>
</dbReference>
<reference evidence="2 3" key="1">
    <citation type="submission" date="2018-08" db="EMBL/GenBank/DDBJ databases">
        <title>Complete genome sequencing of Blastochloris tepida GI.</title>
        <authorList>
            <person name="Tsukatani Y."/>
            <person name="Mori H."/>
        </authorList>
    </citation>
    <scope>NUCLEOTIDE SEQUENCE [LARGE SCALE GENOMIC DNA]</scope>
    <source>
        <strain evidence="2 3">GI</strain>
    </source>
</reference>
<evidence type="ECO:0000313" key="2">
    <source>
        <dbReference type="EMBL" id="BBF92332.1"/>
    </source>
</evidence>
<dbReference type="RefSeq" id="WP_160140528.1">
    <property type="nucleotide sequence ID" value="NZ_AP018907.1"/>
</dbReference>
<dbReference type="SUPFAM" id="SSF52833">
    <property type="entry name" value="Thioredoxin-like"/>
    <property type="match status" value="1"/>
</dbReference>
<dbReference type="PROSITE" id="PS51352">
    <property type="entry name" value="THIOREDOXIN_2"/>
    <property type="match status" value="1"/>
</dbReference>
<dbReference type="OrthoDB" id="9799347at2"/>
<gene>
    <name evidence="2" type="ORF">BLTE_10170</name>
</gene>
<dbReference type="Proteomes" id="UP000266934">
    <property type="component" value="Chromosome"/>
</dbReference>
<dbReference type="InterPro" id="IPR044241">
    <property type="entry name" value="TxlA/HCF164"/>
</dbReference>
<dbReference type="Gene3D" id="3.40.30.10">
    <property type="entry name" value="Glutaredoxin"/>
    <property type="match status" value="1"/>
</dbReference>
<name>A0A348FYE9_9HYPH</name>
<protein>
    <recommendedName>
        <fullName evidence="1">Thioredoxin domain-containing protein</fullName>
    </recommendedName>
</protein>
<keyword evidence="3" id="KW-1185">Reference proteome</keyword>
<dbReference type="GO" id="GO:0016671">
    <property type="term" value="F:oxidoreductase activity, acting on a sulfur group of donors, disulfide as acceptor"/>
    <property type="evidence" value="ECO:0007669"/>
    <property type="project" value="TreeGrafter"/>
</dbReference>
<proteinExistence type="predicted"/>
<evidence type="ECO:0000259" key="1">
    <source>
        <dbReference type="PROSITE" id="PS51352"/>
    </source>
</evidence>